<dbReference type="SUPFAM" id="SSF75304">
    <property type="entry name" value="Amidase signature (AS) enzymes"/>
    <property type="match status" value="1"/>
</dbReference>
<dbReference type="EMBL" id="BAABJP010000004">
    <property type="protein sequence ID" value="GAA5148504.1"/>
    <property type="molecule type" value="Genomic_DNA"/>
</dbReference>
<feature type="domain" description="Amidase" evidence="2">
    <location>
        <begin position="25"/>
        <end position="443"/>
    </location>
</feature>
<dbReference type="RefSeq" id="WP_345702587.1">
    <property type="nucleotide sequence ID" value="NZ_BAABJP010000004.1"/>
</dbReference>
<dbReference type="InterPro" id="IPR000120">
    <property type="entry name" value="Amidase"/>
</dbReference>
<sequence>MNDIARWTATALVEAYATGELSPVEATRAALRAVDRHNDDHRAFCLVDPDAALAQARASEERWRAGRPLGRLDGVPASIKDLFLTRGWPTLRGSKRVDPGQPWAVDSPVAARLRENGLVLLGKTTTSEYGWKGVTDNPIDGITRNPWDRSRTAGGSSGGSAVAVATGMGALSVATDAAGSVRIPAAFCGVVGFKPTYGRIPLYPPSVLGTLAHAGPMARSVADIPLIMDVLAAPDPRDPTALEPRAASFHGRAWAGLRVAFSPTLGYVDVDPEVAEIVARAVAGLAAHGLVVEEADPGFADPFPAFDVLWSAGYAHSFAVSTGGRAADVDPGLRALVERGAHHSATDYLEAHGELLRLGIHMGEFHTRFDLLITPTVPIEPFAAGHDVPPHSAMTSWAQWAPFSFPFNMSRQPALSVPVGFTSRGLPVGLQVVGPRHHDELVLTVGALLERPSRTWECDEVRG</sequence>
<dbReference type="Proteomes" id="UP001428817">
    <property type="component" value="Unassembled WGS sequence"/>
</dbReference>
<evidence type="ECO:0000259" key="2">
    <source>
        <dbReference type="Pfam" id="PF01425"/>
    </source>
</evidence>
<dbReference type="InterPro" id="IPR020556">
    <property type="entry name" value="Amidase_CS"/>
</dbReference>
<protein>
    <submittedName>
        <fullName evidence="3">Amidase</fullName>
    </submittedName>
</protein>
<accession>A0ABP9PSW2</accession>
<dbReference type="PANTHER" id="PTHR11895:SF7">
    <property type="entry name" value="GLUTAMYL-TRNA(GLN) AMIDOTRANSFERASE SUBUNIT A, MITOCHONDRIAL"/>
    <property type="match status" value="1"/>
</dbReference>
<proteinExistence type="inferred from homology"/>
<gene>
    <name evidence="3" type="ORF">GCM10023321_10870</name>
</gene>
<keyword evidence="4" id="KW-1185">Reference proteome</keyword>
<evidence type="ECO:0000256" key="1">
    <source>
        <dbReference type="ARBA" id="ARBA00009199"/>
    </source>
</evidence>
<evidence type="ECO:0000313" key="3">
    <source>
        <dbReference type="EMBL" id="GAA5148504.1"/>
    </source>
</evidence>
<comment type="similarity">
    <text evidence="1">Belongs to the amidase family.</text>
</comment>
<dbReference type="PANTHER" id="PTHR11895">
    <property type="entry name" value="TRANSAMIDASE"/>
    <property type="match status" value="1"/>
</dbReference>
<dbReference type="InterPro" id="IPR023631">
    <property type="entry name" value="Amidase_dom"/>
</dbReference>
<evidence type="ECO:0000313" key="4">
    <source>
        <dbReference type="Proteomes" id="UP001428817"/>
    </source>
</evidence>
<comment type="caution">
    <text evidence="3">The sequence shown here is derived from an EMBL/GenBank/DDBJ whole genome shotgun (WGS) entry which is preliminary data.</text>
</comment>
<dbReference type="Pfam" id="PF01425">
    <property type="entry name" value="Amidase"/>
    <property type="match status" value="1"/>
</dbReference>
<reference evidence="4" key="1">
    <citation type="journal article" date="2019" name="Int. J. Syst. Evol. Microbiol.">
        <title>The Global Catalogue of Microorganisms (GCM) 10K type strain sequencing project: providing services to taxonomists for standard genome sequencing and annotation.</title>
        <authorList>
            <consortium name="The Broad Institute Genomics Platform"/>
            <consortium name="The Broad Institute Genome Sequencing Center for Infectious Disease"/>
            <person name="Wu L."/>
            <person name="Ma J."/>
        </authorList>
    </citation>
    <scope>NUCLEOTIDE SEQUENCE [LARGE SCALE GENOMIC DNA]</scope>
    <source>
        <strain evidence="4">JCM 18303</strain>
    </source>
</reference>
<dbReference type="InterPro" id="IPR036928">
    <property type="entry name" value="AS_sf"/>
</dbReference>
<dbReference type="NCBIfam" id="NF004815">
    <property type="entry name" value="PRK06169.1"/>
    <property type="match status" value="1"/>
</dbReference>
<dbReference type="PROSITE" id="PS00571">
    <property type="entry name" value="AMIDASES"/>
    <property type="match status" value="1"/>
</dbReference>
<organism evidence="3 4">
    <name type="scientific">Pseudonocardia eucalypti</name>
    <dbReference type="NCBI Taxonomy" id="648755"/>
    <lineage>
        <taxon>Bacteria</taxon>
        <taxon>Bacillati</taxon>
        <taxon>Actinomycetota</taxon>
        <taxon>Actinomycetes</taxon>
        <taxon>Pseudonocardiales</taxon>
        <taxon>Pseudonocardiaceae</taxon>
        <taxon>Pseudonocardia</taxon>
    </lineage>
</organism>
<name>A0ABP9PSW2_9PSEU</name>
<dbReference type="Gene3D" id="3.90.1300.10">
    <property type="entry name" value="Amidase signature (AS) domain"/>
    <property type="match status" value="1"/>
</dbReference>